<gene>
    <name evidence="1" type="ORF">MNBD_PLANCTO03-2235</name>
</gene>
<dbReference type="PANTHER" id="PTHR42869">
    <property type="entry name" value="SLL0572 PROTEIN"/>
    <property type="match status" value="1"/>
</dbReference>
<name>A0A3B1DGT0_9ZZZZ</name>
<sequence>MSQRRVLILGAAGRDFHDFNLIFRDDPGVEVVAFTATQIPKIDGRRYPAELAGPHYPNGIPIEREDDLERLIAEHGVDEAVFAYSDVPYAHVMHLCSRVMAAGADFKLHGLDKLMLPSPVPVIAVTAVRTGCGKSPTTRYLVRALKESGRKVAVVRHPMPYGDLAKQAVQRFETIADLDKHECTFEEREEYESHIEEGTILYAGVDYAAILKQAAAEADVVFWDGGNNDIPFFKPDIWVTLADPLRPGHESAYFPGEVNVRGAQIILINKVESAKAADVEAVERSVAALNPGALVLRAKSVVTIEGDASLIKGKRVLCIEDGPTLTHGGMDFGAGQVAAERYGAGEIVDPRPNAVGSIRETLEKFPHIGKLLPAMGYYPEQIADLEASVRATDCDVVLVGTPFDLSRDLKIDKPAVRVRYETVDAPRCDDCPTLKEAVLERLEKLSAVGTV</sequence>
<dbReference type="InterPro" id="IPR027417">
    <property type="entry name" value="P-loop_NTPase"/>
</dbReference>
<evidence type="ECO:0000313" key="1">
    <source>
        <dbReference type="EMBL" id="VAX35993.1"/>
    </source>
</evidence>
<dbReference type="EMBL" id="UOGK01000025">
    <property type="protein sequence ID" value="VAX35993.1"/>
    <property type="molecule type" value="Genomic_DNA"/>
</dbReference>
<accession>A0A3B1DGT0</accession>
<evidence type="ECO:0008006" key="2">
    <source>
        <dbReference type="Google" id="ProtNLM"/>
    </source>
</evidence>
<dbReference type="Gene3D" id="3.40.50.300">
    <property type="entry name" value="P-loop containing nucleotide triphosphate hydrolases"/>
    <property type="match status" value="1"/>
</dbReference>
<protein>
    <recommendedName>
        <fullName evidence="2">GTPase</fullName>
    </recommendedName>
</protein>
<dbReference type="AlphaFoldDB" id="A0A3B1DGT0"/>
<dbReference type="PANTHER" id="PTHR42869:SF1">
    <property type="entry name" value="SLL0572 PROTEIN"/>
    <property type="match status" value="1"/>
</dbReference>
<proteinExistence type="predicted"/>
<reference evidence="1" key="1">
    <citation type="submission" date="2018-06" db="EMBL/GenBank/DDBJ databases">
        <authorList>
            <person name="Zhirakovskaya E."/>
        </authorList>
    </citation>
    <scope>NUCLEOTIDE SEQUENCE</scope>
</reference>
<dbReference type="SUPFAM" id="SSF52540">
    <property type="entry name" value="P-loop containing nucleoside triphosphate hydrolases"/>
    <property type="match status" value="1"/>
</dbReference>
<organism evidence="1">
    <name type="scientific">hydrothermal vent metagenome</name>
    <dbReference type="NCBI Taxonomy" id="652676"/>
    <lineage>
        <taxon>unclassified sequences</taxon>
        <taxon>metagenomes</taxon>
        <taxon>ecological metagenomes</taxon>
    </lineage>
</organism>
<dbReference type="InterPro" id="IPR053199">
    <property type="entry name" value="cDPG_synthetase-like"/>
</dbReference>